<keyword evidence="1" id="KW-0732">Signal</keyword>
<dbReference type="Pfam" id="PF03793">
    <property type="entry name" value="PASTA"/>
    <property type="match status" value="1"/>
</dbReference>
<dbReference type="Gene3D" id="3.30.10.20">
    <property type="match status" value="1"/>
</dbReference>
<protein>
    <submittedName>
        <fullName evidence="3">PASTA domain-containing protein</fullName>
    </submittedName>
</protein>
<dbReference type="EMBL" id="FWXV01000002">
    <property type="protein sequence ID" value="SMC97342.1"/>
    <property type="molecule type" value="Genomic_DNA"/>
</dbReference>
<dbReference type="PROSITE" id="PS51178">
    <property type="entry name" value="PASTA"/>
    <property type="match status" value="1"/>
</dbReference>
<dbReference type="CDD" id="cd06577">
    <property type="entry name" value="PASTA_pknB"/>
    <property type="match status" value="1"/>
</dbReference>
<dbReference type="OrthoDB" id="4335972at2"/>
<accession>A0A1W2DJT5</accession>
<evidence type="ECO:0000256" key="1">
    <source>
        <dbReference type="SAM" id="SignalP"/>
    </source>
</evidence>
<dbReference type="RefSeq" id="WP_143446364.1">
    <property type="nucleotide sequence ID" value="NZ_FWXV01000002.1"/>
</dbReference>
<name>A0A1W2DJT5_KIBAR</name>
<sequence>MRKALLAGLLVLTACSSPPPQAPPPPPAPAEVVLGQTVVPGTKAPSGHIVPDVVGKNHQQAQDTLQAAGFYKLDEEDATGQKRMLVMDRNWVVVEQIPKAGTVLDPKETVKLRSKKYTD</sequence>
<dbReference type="InterPro" id="IPR005543">
    <property type="entry name" value="PASTA_dom"/>
</dbReference>
<feature type="domain" description="PASTA" evidence="2">
    <location>
        <begin position="44"/>
        <end position="116"/>
    </location>
</feature>
<organism evidence="3 4">
    <name type="scientific">Kibdelosporangium aridum</name>
    <dbReference type="NCBI Taxonomy" id="2030"/>
    <lineage>
        <taxon>Bacteria</taxon>
        <taxon>Bacillati</taxon>
        <taxon>Actinomycetota</taxon>
        <taxon>Actinomycetes</taxon>
        <taxon>Pseudonocardiales</taxon>
        <taxon>Pseudonocardiaceae</taxon>
        <taxon>Kibdelosporangium</taxon>
    </lineage>
</organism>
<evidence type="ECO:0000313" key="4">
    <source>
        <dbReference type="Proteomes" id="UP000192674"/>
    </source>
</evidence>
<reference evidence="3 4" key="1">
    <citation type="submission" date="2017-04" db="EMBL/GenBank/DDBJ databases">
        <authorList>
            <person name="Afonso C.L."/>
            <person name="Miller P.J."/>
            <person name="Scott M.A."/>
            <person name="Spackman E."/>
            <person name="Goraichik I."/>
            <person name="Dimitrov K.M."/>
            <person name="Suarez D.L."/>
            <person name="Swayne D.E."/>
        </authorList>
    </citation>
    <scope>NUCLEOTIDE SEQUENCE [LARGE SCALE GENOMIC DNA]</scope>
    <source>
        <strain evidence="3 4">DSM 43828</strain>
    </source>
</reference>
<feature type="chain" id="PRO_5012054418" evidence="1">
    <location>
        <begin position="23"/>
        <end position="119"/>
    </location>
</feature>
<dbReference type="PROSITE" id="PS51257">
    <property type="entry name" value="PROKAR_LIPOPROTEIN"/>
    <property type="match status" value="1"/>
</dbReference>
<evidence type="ECO:0000313" key="3">
    <source>
        <dbReference type="EMBL" id="SMC97342.1"/>
    </source>
</evidence>
<feature type="signal peptide" evidence="1">
    <location>
        <begin position="1"/>
        <end position="22"/>
    </location>
</feature>
<keyword evidence="4" id="KW-1185">Reference proteome</keyword>
<gene>
    <name evidence="3" type="ORF">SAMN05661093_03425</name>
</gene>
<evidence type="ECO:0000259" key="2">
    <source>
        <dbReference type="PROSITE" id="PS51178"/>
    </source>
</evidence>
<dbReference type="Proteomes" id="UP000192674">
    <property type="component" value="Unassembled WGS sequence"/>
</dbReference>
<proteinExistence type="predicted"/>
<dbReference type="AlphaFoldDB" id="A0A1W2DJT5"/>